<dbReference type="EMBL" id="JAMZFV010000021">
    <property type="protein sequence ID" value="MCP1110984.1"/>
    <property type="molecule type" value="Genomic_DNA"/>
</dbReference>
<keyword evidence="4" id="KW-0375">Hydrogen ion transport</keyword>
<dbReference type="PROSITE" id="PS00152">
    <property type="entry name" value="ATPASE_ALPHA_BETA"/>
    <property type="match status" value="1"/>
</dbReference>
<feature type="domain" description="ATP synthase A/B type C-terminal" evidence="7">
    <location>
        <begin position="354"/>
        <end position="454"/>
    </location>
</feature>
<evidence type="ECO:0000256" key="2">
    <source>
        <dbReference type="ARBA" id="ARBA00022448"/>
    </source>
</evidence>
<dbReference type="Pfam" id="PF02874">
    <property type="entry name" value="ATP-synt_ab_N"/>
    <property type="match status" value="1"/>
</dbReference>
<dbReference type="Gene3D" id="3.40.50.12240">
    <property type="match status" value="1"/>
</dbReference>
<evidence type="ECO:0000259" key="5">
    <source>
        <dbReference type="Pfam" id="PF00006"/>
    </source>
</evidence>
<name>A0ABT1EJV3_9FIRM</name>
<dbReference type="Pfam" id="PF00006">
    <property type="entry name" value="ATP-synt_ab"/>
    <property type="match status" value="1"/>
</dbReference>
<dbReference type="PANTHER" id="PTHR43389">
    <property type="entry name" value="V-TYPE PROTON ATPASE SUBUNIT B"/>
    <property type="match status" value="1"/>
</dbReference>
<dbReference type="InterPro" id="IPR020003">
    <property type="entry name" value="ATPase_a/bsu_AS"/>
</dbReference>
<protein>
    <recommendedName>
        <fullName evidence="4">V-type ATP synthase beta chain</fullName>
    </recommendedName>
    <alternativeName>
        <fullName evidence="4">V-ATPase subunit B</fullName>
    </alternativeName>
</protein>
<dbReference type="CDD" id="cd01135">
    <property type="entry name" value="V_A-ATPase_B"/>
    <property type="match status" value="1"/>
</dbReference>
<dbReference type="InterPro" id="IPR055190">
    <property type="entry name" value="ATP-synt_VA_C"/>
</dbReference>
<dbReference type="InterPro" id="IPR000194">
    <property type="entry name" value="ATPase_F1/V1/A1_a/bsu_nucl-bd"/>
</dbReference>
<evidence type="ECO:0000256" key="1">
    <source>
        <dbReference type="ARBA" id="ARBA00008936"/>
    </source>
</evidence>
<dbReference type="HAMAP" id="MF_00310">
    <property type="entry name" value="ATP_synth_B_arch"/>
    <property type="match status" value="1"/>
</dbReference>
<reference evidence="8 9" key="1">
    <citation type="journal article" date="2022" name="Genome Biol. Evol.">
        <title>Host diet, physiology and behaviors set the stage for Lachnospiraceae cladogenesis.</title>
        <authorList>
            <person name="Vera-Ponce De Leon A."/>
            <person name="Schneider M."/>
            <person name="Jahnes B.C."/>
            <person name="Sadowski V."/>
            <person name="Camuy-Velez L.A."/>
            <person name="Duan J."/>
            <person name="Sabree Z.L."/>
        </authorList>
    </citation>
    <scope>NUCLEOTIDE SEQUENCE [LARGE SCALE GENOMIC DNA]</scope>
    <source>
        <strain evidence="8 9">PAL227</strain>
    </source>
</reference>
<evidence type="ECO:0000313" key="8">
    <source>
        <dbReference type="EMBL" id="MCP1110984.1"/>
    </source>
</evidence>
<keyword evidence="2 4" id="KW-0813">Transport</keyword>
<dbReference type="Proteomes" id="UP001523565">
    <property type="component" value="Unassembled WGS sequence"/>
</dbReference>
<keyword evidence="9" id="KW-1185">Reference proteome</keyword>
<dbReference type="InterPro" id="IPR027417">
    <property type="entry name" value="P-loop_NTPase"/>
</dbReference>
<evidence type="ECO:0000256" key="4">
    <source>
        <dbReference type="HAMAP-Rule" id="MF_00310"/>
    </source>
</evidence>
<dbReference type="RefSeq" id="WP_262069865.1">
    <property type="nucleotide sequence ID" value="NZ_JAMXOC010000021.1"/>
</dbReference>
<evidence type="ECO:0000313" key="9">
    <source>
        <dbReference type="Proteomes" id="UP001523565"/>
    </source>
</evidence>
<evidence type="ECO:0000256" key="3">
    <source>
        <dbReference type="ARBA" id="ARBA00023065"/>
    </source>
</evidence>
<dbReference type="PIRSF" id="PIRSF039114">
    <property type="entry name" value="V-ATPsynth_beta/V-ATPase_B"/>
    <property type="match status" value="1"/>
</dbReference>
<feature type="domain" description="ATPase F1/V1/A1 complex alpha/beta subunit N-terminal" evidence="6">
    <location>
        <begin position="8"/>
        <end position="74"/>
    </location>
</feature>
<dbReference type="CDD" id="cd18118">
    <property type="entry name" value="ATP-synt_V_A-type_beta_N"/>
    <property type="match status" value="1"/>
</dbReference>
<dbReference type="InterPro" id="IPR022879">
    <property type="entry name" value="V-ATPase_su_B/beta"/>
</dbReference>
<keyword evidence="3 4" id="KW-0406">Ion transport</keyword>
<comment type="caution">
    <text evidence="8">The sequence shown here is derived from an EMBL/GenBank/DDBJ whole genome shotgun (WGS) entry which is preliminary data.</text>
</comment>
<evidence type="ECO:0000259" key="7">
    <source>
        <dbReference type="Pfam" id="PF22919"/>
    </source>
</evidence>
<sequence>MAKEYRSIQEVAGPLMLVRGVENVTFDELGEIELASGERRRCKVLEINGSDALVQLFESATGINLSNSKVRFFGRTMELGVSEDMLGRVFDGLGRPIDDGPEILPDERRDINGLPMNPAARSYPQEFIQTGVSAIDGLNTLVRGQKLPIFSGSGMPHANLAAQIAKQAKVRGKDEKFAVVFAAMGITFEESNFFVESFKETGAIDRTVLFVNLADDPAIERISTPRMALTAAEYLAFEKDMHVLVILTDITNYADALREVSAARKEVPGRRGYPGYLYTDLATLYERAGRQAGHDGSITMIPILSMPEDDKTHPIPDLTGYITEGQIILGRDLHRKGIQPPIDVLPSLSRLKDKGIGEGKTRADHSNVMNQLFAAYARGKEAKELMVILGEAALTEMDIKYAHFADAFEKEYVSQGYDTDRSIEETMDIGWELLRMLPRSELKRIDEKYLDMYYEG</sequence>
<gene>
    <name evidence="4" type="primary">atpB</name>
    <name evidence="8" type="ORF">NK118_12055</name>
</gene>
<organism evidence="8 9">
    <name type="scientific">Ohessyouella blattaphilus</name>
    <dbReference type="NCBI Taxonomy" id="2949333"/>
    <lineage>
        <taxon>Bacteria</taxon>
        <taxon>Bacillati</taxon>
        <taxon>Bacillota</taxon>
        <taxon>Clostridia</taxon>
        <taxon>Lachnospirales</taxon>
        <taxon>Lachnospiraceae</taxon>
        <taxon>Ohessyouella</taxon>
    </lineage>
</organism>
<dbReference type="PANTHER" id="PTHR43389:SF4">
    <property type="entry name" value="V-TYPE PROTON ATPASE SUBUNIT B"/>
    <property type="match status" value="1"/>
</dbReference>
<dbReference type="Pfam" id="PF22919">
    <property type="entry name" value="ATP-synt_VA_C"/>
    <property type="match status" value="1"/>
</dbReference>
<dbReference type="CDD" id="cd18112">
    <property type="entry name" value="ATP-synt_V_A-type_beta_C"/>
    <property type="match status" value="1"/>
</dbReference>
<dbReference type="InterPro" id="IPR004100">
    <property type="entry name" value="ATPase_F1/V1/A1_a/bsu_N"/>
</dbReference>
<comment type="similarity">
    <text evidence="1 4">Belongs to the ATPase alpha/beta chains family.</text>
</comment>
<dbReference type="NCBIfam" id="NF003235">
    <property type="entry name" value="PRK04196.1"/>
    <property type="match status" value="1"/>
</dbReference>
<evidence type="ECO:0000259" key="6">
    <source>
        <dbReference type="Pfam" id="PF02874"/>
    </source>
</evidence>
<dbReference type="SUPFAM" id="SSF52540">
    <property type="entry name" value="P-loop containing nucleoside triphosphate hydrolases"/>
    <property type="match status" value="1"/>
</dbReference>
<keyword evidence="4" id="KW-0066">ATP synthesis</keyword>
<proteinExistence type="inferred from homology"/>
<comment type="function">
    <text evidence="4">Produces ATP from ADP in the presence of a proton gradient across the membrane. The V-type beta chain is a regulatory subunit.</text>
</comment>
<accession>A0ABT1EJV3</accession>
<feature type="domain" description="ATPase F1/V1/A1 complex alpha/beta subunit nucleotide-binding" evidence="5">
    <location>
        <begin position="131"/>
        <end position="349"/>
    </location>
</feature>